<accession>A0A9D2G829</accession>
<name>A0A9D2G829_9FIRM</name>
<gene>
    <name evidence="3" type="ORF">H9723_02575</name>
</gene>
<reference evidence="3" key="1">
    <citation type="journal article" date="2021" name="PeerJ">
        <title>Extensive microbial diversity within the chicken gut microbiome revealed by metagenomics and culture.</title>
        <authorList>
            <person name="Gilroy R."/>
            <person name="Ravi A."/>
            <person name="Getino M."/>
            <person name="Pursley I."/>
            <person name="Horton D.L."/>
            <person name="Alikhan N.F."/>
            <person name="Baker D."/>
            <person name="Gharbi K."/>
            <person name="Hall N."/>
            <person name="Watson M."/>
            <person name="Adriaenssens E.M."/>
            <person name="Foster-Nyarko E."/>
            <person name="Jarju S."/>
            <person name="Secka A."/>
            <person name="Antonio M."/>
            <person name="Oren A."/>
            <person name="Chaudhuri R.R."/>
            <person name="La Ragione R."/>
            <person name="Hildebrand F."/>
            <person name="Pallen M.J."/>
        </authorList>
    </citation>
    <scope>NUCLEOTIDE SEQUENCE</scope>
    <source>
        <strain evidence="3">CHK196-3914</strain>
    </source>
</reference>
<dbReference type="InterPro" id="IPR025517">
    <property type="entry name" value="DUF4405"/>
</dbReference>
<evidence type="ECO:0000313" key="3">
    <source>
        <dbReference type="EMBL" id="HIZ74115.1"/>
    </source>
</evidence>
<feature type="domain" description="Flavinylation-associated cytochrome" evidence="2">
    <location>
        <begin position="50"/>
        <end position="108"/>
    </location>
</feature>
<dbReference type="Proteomes" id="UP000824116">
    <property type="component" value="Unassembled WGS sequence"/>
</dbReference>
<feature type="transmembrane region" description="Helical" evidence="1">
    <location>
        <begin position="44"/>
        <end position="67"/>
    </location>
</feature>
<keyword evidence="1" id="KW-1133">Transmembrane helix</keyword>
<evidence type="ECO:0000256" key="1">
    <source>
        <dbReference type="SAM" id="Phobius"/>
    </source>
</evidence>
<dbReference type="EMBL" id="DXAY01000059">
    <property type="protein sequence ID" value="HIZ74115.1"/>
    <property type="molecule type" value="Genomic_DNA"/>
</dbReference>
<feature type="non-terminal residue" evidence="3">
    <location>
        <position position="1"/>
    </location>
</feature>
<keyword evidence="1" id="KW-0812">Transmembrane</keyword>
<feature type="transmembrane region" description="Helical" evidence="1">
    <location>
        <begin position="87"/>
        <end position="109"/>
    </location>
</feature>
<evidence type="ECO:0000259" key="2">
    <source>
        <dbReference type="Pfam" id="PF14358"/>
    </source>
</evidence>
<dbReference type="AlphaFoldDB" id="A0A9D2G829"/>
<feature type="transmembrane region" description="Helical" evidence="1">
    <location>
        <begin position="130"/>
        <end position="148"/>
    </location>
</feature>
<dbReference type="Pfam" id="PF14358">
    <property type="entry name" value="DUF4405"/>
    <property type="match status" value="1"/>
</dbReference>
<feature type="transmembrane region" description="Helical" evidence="1">
    <location>
        <begin position="172"/>
        <end position="196"/>
    </location>
</feature>
<protein>
    <submittedName>
        <fullName evidence="3">DUF4405 domain-containing protein</fullName>
    </submittedName>
</protein>
<evidence type="ECO:0000313" key="4">
    <source>
        <dbReference type="Proteomes" id="UP000824116"/>
    </source>
</evidence>
<sequence>GYQLWGETAHEWAGAGMLVLFLVHHLLNHGWYRNLFRRKYTVMRVLISAVDLALLAVMICLMASGIIMSRHVFAFLPINGGMGTARLVHMAACYWGFVLTALHLGLHWGMMMARVRQILGVTGASKVRGLALRILAVLIAGYGLYAFVTRDLATYMFLRTQFVFLDYSESPISFYIDYLAMMGLFIWIVYYLSVILQRSGRNNSPRAERESSSGRAGN</sequence>
<keyword evidence="1" id="KW-0472">Membrane</keyword>
<feature type="transmembrane region" description="Helical" evidence="1">
    <location>
        <begin position="12"/>
        <end position="32"/>
    </location>
</feature>
<comment type="caution">
    <text evidence="3">The sequence shown here is derived from an EMBL/GenBank/DDBJ whole genome shotgun (WGS) entry which is preliminary data.</text>
</comment>
<proteinExistence type="predicted"/>
<organism evidence="3 4">
    <name type="scientific">Candidatus Mediterraneibacter stercoravium</name>
    <dbReference type="NCBI Taxonomy" id="2838685"/>
    <lineage>
        <taxon>Bacteria</taxon>
        <taxon>Bacillati</taxon>
        <taxon>Bacillota</taxon>
        <taxon>Clostridia</taxon>
        <taxon>Lachnospirales</taxon>
        <taxon>Lachnospiraceae</taxon>
        <taxon>Mediterraneibacter</taxon>
    </lineage>
</organism>
<reference evidence="3" key="2">
    <citation type="submission" date="2021-04" db="EMBL/GenBank/DDBJ databases">
        <authorList>
            <person name="Gilroy R."/>
        </authorList>
    </citation>
    <scope>NUCLEOTIDE SEQUENCE</scope>
    <source>
        <strain evidence="3">CHK196-3914</strain>
    </source>
</reference>